<keyword evidence="7" id="KW-1185">Reference proteome</keyword>
<evidence type="ECO:0000256" key="1">
    <source>
        <dbReference type="ARBA" id="ARBA00008857"/>
    </source>
</evidence>
<proteinExistence type="inferred from homology"/>
<dbReference type="Proteomes" id="UP001162905">
    <property type="component" value="Unassembled WGS sequence"/>
</dbReference>
<dbReference type="PROSITE" id="PS51898">
    <property type="entry name" value="TYR_RECOMBINASE"/>
    <property type="match status" value="1"/>
</dbReference>
<gene>
    <name evidence="6" type="ORF">L4G47_24100</name>
</gene>
<evidence type="ECO:0000256" key="4">
    <source>
        <dbReference type="ARBA" id="ARBA00023172"/>
    </source>
</evidence>
<keyword evidence="4" id="KW-0233">DNA recombination</keyword>
<dbReference type="SUPFAM" id="SSF56349">
    <property type="entry name" value="DNA breaking-rejoining enzymes"/>
    <property type="match status" value="1"/>
</dbReference>
<reference evidence="6" key="1">
    <citation type="submission" date="2022-01" db="EMBL/GenBank/DDBJ databases">
        <title>Pseudomonas sp. nov. isolated from Antarctic regolith.</title>
        <authorList>
            <person name="Novakova D."/>
            <person name="Sedlar K."/>
        </authorList>
    </citation>
    <scope>NUCLEOTIDE SEQUENCE</scope>
    <source>
        <strain evidence="6">P2647</strain>
    </source>
</reference>
<dbReference type="RefSeq" id="WP_237254591.1">
    <property type="nucleotide sequence ID" value="NZ_JAKJXH010000036.1"/>
</dbReference>
<dbReference type="Gene3D" id="1.10.150.130">
    <property type="match status" value="1"/>
</dbReference>
<dbReference type="PANTHER" id="PTHR30629:SF6">
    <property type="entry name" value="PROPHAGE INTEGRASE INTA-RELATED"/>
    <property type="match status" value="1"/>
</dbReference>
<comment type="caution">
    <text evidence="6">The sequence shown here is derived from an EMBL/GenBank/DDBJ whole genome shotgun (WGS) entry which is preliminary data.</text>
</comment>
<dbReference type="Gene3D" id="1.10.443.10">
    <property type="entry name" value="Intergrase catalytic core"/>
    <property type="match status" value="1"/>
</dbReference>
<protein>
    <submittedName>
        <fullName evidence="6">Site-specific integrase</fullName>
    </submittedName>
</protein>
<evidence type="ECO:0000313" key="6">
    <source>
        <dbReference type="EMBL" id="MCF7545283.1"/>
    </source>
</evidence>
<dbReference type="InterPro" id="IPR010998">
    <property type="entry name" value="Integrase_recombinase_N"/>
</dbReference>
<dbReference type="PANTHER" id="PTHR30629">
    <property type="entry name" value="PROPHAGE INTEGRASE"/>
    <property type="match status" value="1"/>
</dbReference>
<dbReference type="Pfam" id="PF00589">
    <property type="entry name" value="Phage_integrase"/>
    <property type="match status" value="1"/>
</dbReference>
<dbReference type="InterPro" id="IPR050808">
    <property type="entry name" value="Phage_Integrase"/>
</dbReference>
<dbReference type="InterPro" id="IPR002104">
    <property type="entry name" value="Integrase_catalytic"/>
</dbReference>
<dbReference type="CDD" id="cd00801">
    <property type="entry name" value="INT_P4_C"/>
    <property type="match status" value="1"/>
</dbReference>
<organism evidence="6 7">
    <name type="scientific">Pseudomonas petrae</name>
    <dbReference type="NCBI Taxonomy" id="2912190"/>
    <lineage>
        <taxon>Bacteria</taxon>
        <taxon>Pseudomonadati</taxon>
        <taxon>Pseudomonadota</taxon>
        <taxon>Gammaproteobacteria</taxon>
        <taxon>Pseudomonadales</taxon>
        <taxon>Pseudomonadaceae</taxon>
        <taxon>Pseudomonas</taxon>
    </lineage>
</organism>
<dbReference type="InterPro" id="IPR013762">
    <property type="entry name" value="Integrase-like_cat_sf"/>
</dbReference>
<dbReference type="InterPro" id="IPR011010">
    <property type="entry name" value="DNA_brk_join_enz"/>
</dbReference>
<keyword evidence="3" id="KW-0238">DNA-binding</keyword>
<sequence length="433" mass="47976">MTMTVAFSDAELRRRAEDPAAVLMRDPRHPGLYFRFTEARPRGTWSLVVRKKWKRIGAYPDLTAKAVLAALPDLRMRLGADPASGAAVSPWSTLGELLAWYSERMGRDRNLSKKRKDTSKSAIACHLIPRLGAVPLTDVTHSTLDTQLMWPLQETLSLEFVRLIFGLLVVACRQAHKLGLIPTNPMATIKFSDFSKTKIKAKPGRLRGAQIGSLLGQLRKVIEVDRQSAMLALIMLCHGTRIGETRKAQWSHISIADRTWYLPVGNTKTRVEHSLPLTDQVCALLVQHRGAQQASGYDGDFLFRSHKIRSGKGMSEGQASAVFTGLGKGEWSSHDLRKLARTSWADLGIDFMIGEMLINHAMGHNVQAYIHTTVEERKRAALELWHSHLDLKGFALIHGLEGVGKENSGNGLEATAHMACNPIQESTIGEVSK</sequence>
<name>A0ABS9IDY1_9PSED</name>
<evidence type="ECO:0000259" key="5">
    <source>
        <dbReference type="PROSITE" id="PS51898"/>
    </source>
</evidence>
<comment type="similarity">
    <text evidence="1">Belongs to the 'phage' integrase family.</text>
</comment>
<keyword evidence="2" id="KW-0229">DNA integration</keyword>
<dbReference type="EMBL" id="JAKJXH010000036">
    <property type="protein sequence ID" value="MCF7545283.1"/>
    <property type="molecule type" value="Genomic_DNA"/>
</dbReference>
<evidence type="ECO:0000313" key="7">
    <source>
        <dbReference type="Proteomes" id="UP001162905"/>
    </source>
</evidence>
<feature type="domain" description="Tyr recombinase" evidence="5">
    <location>
        <begin position="201"/>
        <end position="383"/>
    </location>
</feature>
<evidence type="ECO:0000256" key="3">
    <source>
        <dbReference type="ARBA" id="ARBA00023125"/>
    </source>
</evidence>
<evidence type="ECO:0000256" key="2">
    <source>
        <dbReference type="ARBA" id="ARBA00022908"/>
    </source>
</evidence>
<accession>A0ABS9IDY1</accession>